<dbReference type="Proteomes" id="UP000078406">
    <property type="component" value="Unassembled WGS sequence"/>
</dbReference>
<sequence>MTAKRLMVLSLVLSVVGIAILLLGQANTVAPLPQSSNEQFTKVLIAKHSIRIGQPFTLNMFKWKEISEQELTNYLDYITEEQFSRLSIKAGIAHIAIKSGQVMSSADLIRPEGGVSMAYNVRSGYRAISVPVDEVTANSGFVQPGDKVDILMLGSQVSELKKYDNLVQGLYVTTIAKDVRVLAFNELSSSENFQKQRSSYGADLPDNSSVSLEVTPEQATQIVLANQIGKLTLSLRGADEIDAEIEQPFTVTSKLINPDSQQVAPNVGLIQLRPNSVKSN</sequence>
<accession>A0A177XXU2</accession>
<reference evidence="2 3" key="1">
    <citation type="journal article" date="2016" name="Syst. Appl. Microbiol.">
        <title>Vibrio bivalvicida sp. nov., a novel larval pathogen for bivalve molluscs reared in a hatchery.</title>
        <authorList>
            <person name="Dubert J."/>
            <person name="Romalde J.L."/>
            <person name="Prado S."/>
            <person name="Barja J.L."/>
        </authorList>
    </citation>
    <scope>NUCLEOTIDE SEQUENCE [LARGE SCALE GENOMIC DNA]</scope>
    <source>
        <strain evidence="2 3">605</strain>
    </source>
</reference>
<feature type="domain" description="Flp pilus assembly protein RcpC/CpaB" evidence="1">
    <location>
        <begin position="117"/>
        <end position="236"/>
    </location>
</feature>
<name>A0A177XXU2_9VIBR</name>
<evidence type="ECO:0000259" key="1">
    <source>
        <dbReference type="Pfam" id="PF16976"/>
    </source>
</evidence>
<evidence type="ECO:0000313" key="2">
    <source>
        <dbReference type="EMBL" id="OAJ93403.1"/>
    </source>
</evidence>
<dbReference type="InterPro" id="IPR031571">
    <property type="entry name" value="RcpC_dom"/>
</dbReference>
<comment type="caution">
    <text evidence="2">The sequence shown here is derived from an EMBL/GenBank/DDBJ whole genome shotgun (WGS) entry which is preliminary data.</text>
</comment>
<dbReference type="AlphaFoldDB" id="A0A177XXU2"/>
<dbReference type="InterPro" id="IPR017592">
    <property type="entry name" value="Pilus_assmbl_Flp-typ_CpaB"/>
</dbReference>
<dbReference type="EMBL" id="LLEI02000043">
    <property type="protein sequence ID" value="OAJ93403.1"/>
    <property type="molecule type" value="Genomic_DNA"/>
</dbReference>
<dbReference type="RefSeq" id="WP_054961879.1">
    <property type="nucleotide sequence ID" value="NZ_LLEI02000043.1"/>
</dbReference>
<organism evidence="2 3">
    <name type="scientific">Vibrio bivalvicida</name>
    <dbReference type="NCBI Taxonomy" id="1276888"/>
    <lineage>
        <taxon>Bacteria</taxon>
        <taxon>Pseudomonadati</taxon>
        <taxon>Pseudomonadota</taxon>
        <taxon>Gammaproteobacteria</taxon>
        <taxon>Vibrionales</taxon>
        <taxon>Vibrionaceae</taxon>
        <taxon>Vibrio</taxon>
        <taxon>Vibrio oreintalis group</taxon>
    </lineage>
</organism>
<evidence type="ECO:0000313" key="3">
    <source>
        <dbReference type="Proteomes" id="UP000078406"/>
    </source>
</evidence>
<dbReference type="Pfam" id="PF16976">
    <property type="entry name" value="RcpC"/>
    <property type="match status" value="1"/>
</dbReference>
<proteinExistence type="predicted"/>
<dbReference type="NCBIfam" id="TIGR03177">
    <property type="entry name" value="pilus_cpaB"/>
    <property type="match status" value="1"/>
</dbReference>
<protein>
    <submittedName>
        <fullName evidence="2">Flp pilus assembly protein CpaB</fullName>
    </submittedName>
</protein>
<gene>
    <name evidence="2" type="ORF">APB76_15705</name>
</gene>